<name>A0ABY5C0K6_9LACO</name>
<sequence length="253" mass="28208">MVQSIKNAIQKVQSPQIQWVFRQPTKADRQKAKDNIHQKANEQKQIFEKLPGVDAKSVAQAATIDRIVQRAKQKLDEAVVNAGLIAIKQSALEAIGTVNQPNLLRSFQTIDVNEVNRAESVIQVVGDGLKKQFNAIENVDPVNLQQQINRIDQVITIAKKRLNGAKTNTAVDQIQGETLADLVSIAAPSALTLEREIREQAHRQIDWAGAKKQAEIDLLPRPVKLTYQTLVTQLRAILAQVTKQSSRQRLSRI</sequence>
<dbReference type="EMBL" id="CP097122">
    <property type="protein sequence ID" value="USS92287.1"/>
    <property type="molecule type" value="Genomic_DNA"/>
</dbReference>
<dbReference type="Proteomes" id="UP001056093">
    <property type="component" value="Chromosome"/>
</dbReference>
<reference evidence="1" key="1">
    <citation type="submission" date="2022-05" db="EMBL/GenBank/DDBJ databases">
        <authorList>
            <person name="Oliphant S.A."/>
            <person name="Watson-Haigh N.S."/>
            <person name="Sumby K.M."/>
            <person name="Gardner J.M."/>
            <person name="Jiranek V."/>
        </authorList>
    </citation>
    <scope>NUCLEOTIDE SEQUENCE</scope>
    <source>
        <strain evidence="1">KI3_B9</strain>
    </source>
</reference>
<gene>
    <name evidence="1" type="ORF">M3M36_01335</name>
</gene>
<protein>
    <submittedName>
        <fullName evidence="1">Uncharacterized protein</fullName>
    </submittedName>
</protein>
<evidence type="ECO:0000313" key="1">
    <source>
        <dbReference type="EMBL" id="USS92287.1"/>
    </source>
</evidence>
<organism evidence="1 2">
    <name type="scientific">Fructobacillus americanaquae</name>
    <dbReference type="NCBI Taxonomy" id="2940302"/>
    <lineage>
        <taxon>Bacteria</taxon>
        <taxon>Bacillati</taxon>
        <taxon>Bacillota</taxon>
        <taxon>Bacilli</taxon>
        <taxon>Lactobacillales</taxon>
        <taxon>Lactobacillaceae</taxon>
        <taxon>Fructobacillus</taxon>
    </lineage>
</organism>
<keyword evidence="2" id="KW-1185">Reference proteome</keyword>
<accession>A0ABY5C0K6</accession>
<evidence type="ECO:0000313" key="2">
    <source>
        <dbReference type="Proteomes" id="UP001056093"/>
    </source>
</evidence>
<proteinExistence type="predicted"/>
<dbReference type="RefSeq" id="WP_252774073.1">
    <property type="nucleotide sequence ID" value="NZ_CP097122.1"/>
</dbReference>